<evidence type="ECO:0000313" key="1">
    <source>
        <dbReference type="EMBL" id="MBV7256922.1"/>
    </source>
</evidence>
<dbReference type="InterPro" id="IPR019285">
    <property type="entry name" value="DUF2336"/>
</dbReference>
<reference evidence="1 2" key="1">
    <citation type="submission" date="2021-04" db="EMBL/GenBank/DDBJ databases">
        <authorList>
            <person name="Pira H."/>
            <person name="Risdian C."/>
            <person name="Wink J."/>
        </authorList>
    </citation>
    <scope>NUCLEOTIDE SEQUENCE [LARGE SCALE GENOMIC DNA]</scope>
    <source>
        <strain evidence="1 2">WHA3</strain>
    </source>
</reference>
<protein>
    <submittedName>
        <fullName evidence="1">DUF2336 domain-containing protein</fullName>
    </submittedName>
</protein>
<name>A0ABS6SGF7_9SPHN</name>
<dbReference type="Proteomes" id="UP000722336">
    <property type="component" value="Unassembled WGS sequence"/>
</dbReference>
<organism evidence="1 2">
    <name type="scientific">Pacificimonas pallii</name>
    <dbReference type="NCBI Taxonomy" id="2827236"/>
    <lineage>
        <taxon>Bacteria</taxon>
        <taxon>Pseudomonadati</taxon>
        <taxon>Pseudomonadota</taxon>
        <taxon>Alphaproteobacteria</taxon>
        <taxon>Sphingomonadales</taxon>
        <taxon>Sphingosinicellaceae</taxon>
        <taxon>Pacificimonas</taxon>
    </lineage>
</organism>
<dbReference type="Pfam" id="PF10098">
    <property type="entry name" value="DUF2336"/>
    <property type="match status" value="1"/>
</dbReference>
<gene>
    <name evidence="1" type="ORF">KCG44_09015</name>
</gene>
<dbReference type="RefSeq" id="WP_218445760.1">
    <property type="nucleotide sequence ID" value="NZ_JAGSPA010000003.1"/>
</dbReference>
<proteinExistence type="predicted"/>
<evidence type="ECO:0000313" key="2">
    <source>
        <dbReference type="Proteomes" id="UP000722336"/>
    </source>
</evidence>
<keyword evidence="2" id="KW-1185">Reference proteome</keyword>
<comment type="caution">
    <text evidence="1">The sequence shown here is derived from an EMBL/GenBank/DDBJ whole genome shotgun (WGS) entry which is preliminary data.</text>
</comment>
<accession>A0ABS6SGF7</accession>
<sequence length="346" mass="37161">MVKGMAFGAGAARLAAAPARSARATRQHVDALFSPQRVRVSDELRALSLSCLSALLSDIAEDLSALAQQRAADTKAVLRQLEDGAFVQQPEIASALLHRAEDHQVEMRLRRLAFVAESEITSSPQSLIDRCAHDEDSGLARLAELYRDARGGRIDKNQQPVLNAAELPDALASALVWQVAGALANGANAAESRAWHDASRRLNARRDVSQSVQHRAARLAVRLDERGELDSALLIRALGDADPVLAAAIVAVKAKITLVTAWTLLFREDVDALLALLLALGCEKSDVSRVVELLLRVSRLGDEPADVAAQAAAVELEIGAEGLAALLDYWRLDPAFRAVLEMSSQT</sequence>
<dbReference type="EMBL" id="JAGSPA010000003">
    <property type="protein sequence ID" value="MBV7256922.1"/>
    <property type="molecule type" value="Genomic_DNA"/>
</dbReference>